<reference evidence="1 2" key="1">
    <citation type="submission" date="2017-05" db="EMBL/GenBank/DDBJ databases">
        <title>The Genome Sequence of Candida krusei Ckrusei653.</title>
        <authorList>
            <person name="Cuomo C."/>
            <person name="Forche A."/>
            <person name="Young S."/>
            <person name="Abouelleil A."/>
            <person name="Cao P."/>
            <person name="Chapman S."/>
            <person name="Cusick C."/>
            <person name="Shea T."/>
            <person name="Nusbaum C."/>
            <person name="Birren B."/>
        </authorList>
    </citation>
    <scope>NUCLEOTIDE SEQUENCE [LARGE SCALE GENOMIC DNA]</scope>
    <source>
        <strain evidence="1 2">Ckrusei653</strain>
    </source>
</reference>
<comment type="caution">
    <text evidence="1">The sequence shown here is derived from an EMBL/GenBank/DDBJ whole genome shotgun (WGS) entry which is preliminary data.</text>
</comment>
<accession>A0A1Z8JPZ3</accession>
<name>A0A1Z8JPZ3_PICKU</name>
<evidence type="ECO:0000313" key="2">
    <source>
        <dbReference type="Proteomes" id="UP000195871"/>
    </source>
</evidence>
<dbReference type="Proteomes" id="UP000195871">
    <property type="component" value="Unassembled WGS sequence"/>
</dbReference>
<organism evidence="1 2">
    <name type="scientific">Pichia kudriavzevii</name>
    <name type="common">Yeast</name>
    <name type="synonym">Issatchenkia orientalis</name>
    <dbReference type="NCBI Taxonomy" id="4909"/>
    <lineage>
        <taxon>Eukaryota</taxon>
        <taxon>Fungi</taxon>
        <taxon>Dikarya</taxon>
        <taxon>Ascomycota</taxon>
        <taxon>Saccharomycotina</taxon>
        <taxon>Pichiomycetes</taxon>
        <taxon>Pichiales</taxon>
        <taxon>Pichiaceae</taxon>
        <taxon>Pichia</taxon>
    </lineage>
</organism>
<dbReference type="PANTHER" id="PTHR14614">
    <property type="entry name" value="HEPATOCELLULAR CARCINOMA-ASSOCIATED ANTIGEN"/>
    <property type="match status" value="1"/>
</dbReference>
<dbReference type="SUPFAM" id="SSF53335">
    <property type="entry name" value="S-adenosyl-L-methionine-dependent methyltransferases"/>
    <property type="match status" value="1"/>
</dbReference>
<dbReference type="InterPro" id="IPR029063">
    <property type="entry name" value="SAM-dependent_MTases_sf"/>
</dbReference>
<dbReference type="GO" id="GO:0005829">
    <property type="term" value="C:cytosol"/>
    <property type="evidence" value="ECO:0007669"/>
    <property type="project" value="TreeGrafter"/>
</dbReference>
<evidence type="ECO:0000313" key="1">
    <source>
        <dbReference type="EMBL" id="OUT22656.1"/>
    </source>
</evidence>
<dbReference type="PANTHER" id="PTHR14614:SF156">
    <property type="entry name" value="PROTEIN-LYSINE N-METHYLTRANSFERASE EFM2"/>
    <property type="match status" value="1"/>
</dbReference>
<dbReference type="Gene3D" id="3.40.50.150">
    <property type="entry name" value="Vaccinia Virus protein VP39"/>
    <property type="match status" value="1"/>
</dbReference>
<dbReference type="CDD" id="cd02440">
    <property type="entry name" value="AdoMet_MTases"/>
    <property type="match status" value="1"/>
</dbReference>
<dbReference type="Pfam" id="PF10294">
    <property type="entry name" value="Methyltransf_16"/>
    <property type="match status" value="1"/>
</dbReference>
<dbReference type="InterPro" id="IPR019410">
    <property type="entry name" value="Methyltransf_16"/>
</dbReference>
<evidence type="ECO:0008006" key="3">
    <source>
        <dbReference type="Google" id="ProtNLM"/>
    </source>
</evidence>
<gene>
    <name evidence="1" type="ORF">CAS74_002401</name>
</gene>
<protein>
    <recommendedName>
        <fullName evidence="3">Protein-lysine N-methyltransferase EFM2</fullName>
    </recommendedName>
</protein>
<sequence>MSFDPLSFFEPDTKVKRVGEQDEIETFNLESQNTYEKVTEEEPKDEEANFVPLEVLDLPTISTSLPTEVITTVLKLLQPEQVKNFGNQRRQIPSLFTTEELQEYLNSKHLTMVEVVKLSEYIGHNLKSTLTITQLPTCSSSEVTAYLTKIIACPFLNLTEEERNTIYDLASFVMTANFAPALKGNTTRMVQIDGLEREILLYEPALTEDKVGNITWGASLELAKLIVNGCSEEWISNKETTILELGAGTGLVTIVLGILMHKVVSTDLPEIIDNLSKNIMLNKLHCTLSQSFETFDDTSLINVTSLDWRDPLDFLQRTHQPEGYKTIVISDPVYSSQHPYWVQKAVNATLSKDDSSRVVFMVGQRDRFQDVRDNLWRLMIESGLKVISEKVINGFDDYGELPYDYKVFGWN</sequence>
<dbReference type="AlphaFoldDB" id="A0A1Z8JPZ3"/>
<dbReference type="GO" id="GO:0008757">
    <property type="term" value="F:S-adenosylmethionine-dependent methyltransferase activity"/>
    <property type="evidence" value="ECO:0007669"/>
    <property type="project" value="UniProtKB-ARBA"/>
</dbReference>
<proteinExistence type="predicted"/>
<dbReference type="VEuPathDB" id="FungiDB:C5L36_0D04210"/>
<dbReference type="EMBL" id="NHMM01000003">
    <property type="protein sequence ID" value="OUT22656.1"/>
    <property type="molecule type" value="Genomic_DNA"/>
</dbReference>